<reference evidence="1 2" key="1">
    <citation type="submission" date="2018-06" db="EMBL/GenBank/DDBJ databases">
        <title>Extensive metabolic versatility and redundancy in microbially diverse, dynamic hydrothermal sediments.</title>
        <authorList>
            <person name="Dombrowski N."/>
            <person name="Teske A."/>
            <person name="Baker B.J."/>
        </authorList>
    </citation>
    <scope>NUCLEOTIDE SEQUENCE [LARGE SCALE GENOMIC DNA]</scope>
    <source>
        <strain evidence="1">B66_G16</strain>
    </source>
</reference>
<dbReference type="InterPro" id="IPR010451">
    <property type="entry name" value="Acetoacetate_decarboxylase"/>
</dbReference>
<dbReference type="Proteomes" id="UP000278475">
    <property type="component" value="Unassembled WGS sequence"/>
</dbReference>
<accession>A0A497EMV6</accession>
<dbReference type="Pfam" id="PF06314">
    <property type="entry name" value="ADC"/>
    <property type="match status" value="1"/>
</dbReference>
<dbReference type="AlphaFoldDB" id="A0A497EMV6"/>
<name>A0A497EMV6_9CREN</name>
<organism evidence="1 2">
    <name type="scientific">Thermoproteota archaeon</name>
    <dbReference type="NCBI Taxonomy" id="2056631"/>
    <lineage>
        <taxon>Archaea</taxon>
        <taxon>Thermoproteota</taxon>
    </lineage>
</organism>
<proteinExistence type="predicted"/>
<dbReference type="EMBL" id="QMQV01000132">
    <property type="protein sequence ID" value="RLE47367.1"/>
    <property type="molecule type" value="Genomic_DNA"/>
</dbReference>
<comment type="caution">
    <text evidence="1">The sequence shown here is derived from an EMBL/GenBank/DDBJ whole genome shotgun (WGS) entry which is preliminary data.</text>
</comment>
<dbReference type="InterPro" id="IPR023375">
    <property type="entry name" value="ADC_dom_sf"/>
</dbReference>
<dbReference type="Gene3D" id="2.40.400.10">
    <property type="entry name" value="Acetoacetate decarboxylase-like"/>
    <property type="match status" value="1"/>
</dbReference>
<dbReference type="SUPFAM" id="SSF160104">
    <property type="entry name" value="Acetoacetate decarboxylase-like"/>
    <property type="match status" value="1"/>
</dbReference>
<evidence type="ECO:0000313" key="2">
    <source>
        <dbReference type="Proteomes" id="UP000278475"/>
    </source>
</evidence>
<gene>
    <name evidence="1" type="ORF">DRJ31_08955</name>
</gene>
<dbReference type="GO" id="GO:0016829">
    <property type="term" value="F:lyase activity"/>
    <property type="evidence" value="ECO:0007669"/>
    <property type="project" value="InterPro"/>
</dbReference>
<protein>
    <recommendedName>
        <fullName evidence="3">Acetoacetate decarboxylase</fullName>
    </recommendedName>
</protein>
<evidence type="ECO:0000313" key="1">
    <source>
        <dbReference type="EMBL" id="RLE47367.1"/>
    </source>
</evidence>
<sequence length="241" mass="27382">MGFSMPFHAQLYTKPPHRYLNGQWLLILYESSTSSIEKILPRPLEPADEPIVAVFIAKFPVVQGMGTYLEAGMLIKSKLKELTGYYVYELFVTSDSAMACGREIWGSPKKMADITLKDVGEIVLGKMIRNSVEILTLTFKREMEVKPEELPSIFPTFCYKMIPSVSGDGYDVRQITTASIDEVEVLEAWSGPATISINPSATTKMHLIEPKRIISGYYFRMSHTQKYGKVLYDYLSDRYFI</sequence>
<evidence type="ECO:0008006" key="3">
    <source>
        <dbReference type="Google" id="ProtNLM"/>
    </source>
</evidence>